<dbReference type="GeneID" id="114246046"/>
<feature type="domain" description="Transcription factor IIIC subunit 5 HTH" evidence="6">
    <location>
        <begin position="151"/>
        <end position="307"/>
    </location>
</feature>
<dbReference type="OrthoDB" id="5598268at2759"/>
<keyword evidence="8" id="KW-1185">Reference proteome</keyword>
<evidence type="ECO:0000313" key="8">
    <source>
        <dbReference type="Proteomes" id="UP000504629"/>
    </source>
</evidence>
<sequence>MEQNNFSHSIAAVLFPGLVKNEDKAIECLGGIRQLSQAYTELNKKRLGLSYQPQNKLAKKIYGDCVNTAGVLLKVKVKKTINGSEVKREVISTTPLGQVRKIYKFESLCDFQYLPVSKEGAGSAPPQCILEQIMPSGVDTLQFLTEPGPQFIIPSSFSRFDKPLNLDYIEKKSILEKNTSLGQDDDIHRKRRLERGGQPTGLKFSLTEEFPKEPHEYHLNQKSERMSVYPELQRDYEAVKKIFEERPICSQNYIKYHTKIKLVLLKIIMPCLAFYMIDGPWRTMYIKFGYDPRKDPSSRRYQTLDFRVRHQAGLRSMVVHYKKSERIRNKRRKQPDESFGTEENVPEAVIYFRPDTMISQRQVYYQICDVQLPEVQEILALEPPVGFVCHEKRGWLPPNTTDVCRDHMSRYTKEALLSNFTADMKLEHALSDDDSNTDEDMNLGDTNEMVH</sequence>
<evidence type="ECO:0000256" key="4">
    <source>
        <dbReference type="ARBA" id="ARBA00023242"/>
    </source>
</evidence>
<dbReference type="GO" id="GO:0001003">
    <property type="term" value="F:RNA polymerase III type 2 promoter sequence-specific DNA binding"/>
    <property type="evidence" value="ECO:0007669"/>
    <property type="project" value="TreeGrafter"/>
</dbReference>
<comment type="subcellular location">
    <subcellularLocation>
        <location evidence="1">Nucleus</location>
    </subcellularLocation>
</comment>
<dbReference type="InterPro" id="IPR019136">
    <property type="entry name" value="TF_IIIC_su-5_HTH"/>
</dbReference>
<keyword evidence="4" id="KW-0539">Nucleus</keyword>
<name>A0A6J2JWK7_BOMMA</name>
<dbReference type="PANTHER" id="PTHR13230">
    <property type="entry name" value="GENERAL TRANSCRIPTION FACTOR IIIC, POLYPEPTIDE 5"/>
    <property type="match status" value="1"/>
</dbReference>
<keyword evidence="2" id="KW-0238">DNA-binding</keyword>
<evidence type="ECO:0000256" key="2">
    <source>
        <dbReference type="ARBA" id="ARBA00023125"/>
    </source>
</evidence>
<dbReference type="GO" id="GO:0000127">
    <property type="term" value="C:transcription factor TFIIIC complex"/>
    <property type="evidence" value="ECO:0007669"/>
    <property type="project" value="InterPro"/>
</dbReference>
<dbReference type="AlphaFoldDB" id="A0A6J2JWK7"/>
<feature type="compositionally biased region" description="Acidic residues" evidence="5">
    <location>
        <begin position="432"/>
        <end position="442"/>
    </location>
</feature>
<dbReference type="InterPro" id="IPR041499">
    <property type="entry name" value="Tfc1/Sfc1_N"/>
</dbReference>
<evidence type="ECO:0000256" key="3">
    <source>
        <dbReference type="ARBA" id="ARBA00023163"/>
    </source>
</evidence>
<dbReference type="KEGG" id="bman:114246046"/>
<evidence type="ECO:0000256" key="1">
    <source>
        <dbReference type="ARBA" id="ARBA00004123"/>
    </source>
</evidence>
<evidence type="ECO:0000259" key="6">
    <source>
        <dbReference type="Pfam" id="PF09734"/>
    </source>
</evidence>
<reference evidence="9" key="1">
    <citation type="submission" date="2025-08" db="UniProtKB">
        <authorList>
            <consortium name="RefSeq"/>
        </authorList>
    </citation>
    <scope>IDENTIFICATION</scope>
    <source>
        <tissue evidence="9">Silk gland</tissue>
    </source>
</reference>
<evidence type="ECO:0000313" key="9">
    <source>
        <dbReference type="RefSeq" id="XP_028034226.1"/>
    </source>
</evidence>
<protein>
    <submittedName>
        <fullName evidence="9">General transcription factor 3C polypeptide 5</fullName>
    </submittedName>
</protein>
<dbReference type="Gene3D" id="3.30.200.160">
    <property type="entry name" value="TFIIIC, subcomplex tauA, subunit Sfc1, barrel domain"/>
    <property type="match status" value="1"/>
</dbReference>
<dbReference type="InterPro" id="IPR042536">
    <property type="entry name" value="TFIIIC_tauA_Sfc1"/>
</dbReference>
<dbReference type="GO" id="GO:0005634">
    <property type="term" value="C:nucleus"/>
    <property type="evidence" value="ECO:0007669"/>
    <property type="project" value="UniProtKB-SubCell"/>
</dbReference>
<dbReference type="GO" id="GO:0006384">
    <property type="term" value="P:transcription initiation at RNA polymerase III promoter"/>
    <property type="evidence" value="ECO:0007669"/>
    <property type="project" value="InterPro"/>
</dbReference>
<dbReference type="InterPro" id="IPR040454">
    <property type="entry name" value="TF_IIIC_Tfc1/Sfc1"/>
</dbReference>
<proteinExistence type="predicted"/>
<accession>A0A6J2JWK7</accession>
<dbReference type="PANTHER" id="PTHR13230:SF5">
    <property type="entry name" value="GENERAL TRANSCRIPTION FACTOR 3C POLYPEPTIDE 5"/>
    <property type="match status" value="1"/>
</dbReference>
<evidence type="ECO:0000256" key="5">
    <source>
        <dbReference type="SAM" id="MobiDB-lite"/>
    </source>
</evidence>
<dbReference type="Pfam" id="PF17682">
    <property type="entry name" value="Tau95_N"/>
    <property type="match status" value="1"/>
</dbReference>
<gene>
    <name evidence="9" type="primary">LOC114246046</name>
</gene>
<dbReference type="RefSeq" id="XP_028034226.1">
    <property type="nucleotide sequence ID" value="XM_028178425.1"/>
</dbReference>
<keyword evidence="3" id="KW-0804">Transcription</keyword>
<feature type="region of interest" description="Disordered" evidence="5">
    <location>
        <begin position="431"/>
        <end position="451"/>
    </location>
</feature>
<dbReference type="Proteomes" id="UP000504629">
    <property type="component" value="Unplaced"/>
</dbReference>
<dbReference type="GO" id="GO:0001002">
    <property type="term" value="F:RNA polymerase III type 1 promoter sequence-specific DNA binding"/>
    <property type="evidence" value="ECO:0007669"/>
    <property type="project" value="TreeGrafter"/>
</dbReference>
<organism evidence="8 9">
    <name type="scientific">Bombyx mandarina</name>
    <name type="common">Wild silk moth</name>
    <name type="synonym">Wild silkworm</name>
    <dbReference type="NCBI Taxonomy" id="7092"/>
    <lineage>
        <taxon>Eukaryota</taxon>
        <taxon>Metazoa</taxon>
        <taxon>Ecdysozoa</taxon>
        <taxon>Arthropoda</taxon>
        <taxon>Hexapoda</taxon>
        <taxon>Insecta</taxon>
        <taxon>Pterygota</taxon>
        <taxon>Neoptera</taxon>
        <taxon>Endopterygota</taxon>
        <taxon>Lepidoptera</taxon>
        <taxon>Glossata</taxon>
        <taxon>Ditrysia</taxon>
        <taxon>Bombycoidea</taxon>
        <taxon>Bombycidae</taxon>
        <taxon>Bombycinae</taxon>
        <taxon>Bombyx</taxon>
    </lineage>
</organism>
<dbReference type="Pfam" id="PF09734">
    <property type="entry name" value="Tau95"/>
    <property type="match status" value="1"/>
</dbReference>
<feature type="domain" description="Transcription factor IIIC subunit Tfc1/Sfc1 triple barrel" evidence="7">
    <location>
        <begin position="12"/>
        <end position="114"/>
    </location>
</feature>
<evidence type="ECO:0000259" key="7">
    <source>
        <dbReference type="Pfam" id="PF17682"/>
    </source>
</evidence>